<feature type="compositionally biased region" description="Low complexity" evidence="1">
    <location>
        <begin position="79"/>
        <end position="89"/>
    </location>
</feature>
<name>A0ABU6ZXQ8_9FABA</name>
<reference evidence="2 3" key="1">
    <citation type="journal article" date="2023" name="Plants (Basel)">
        <title>Bridging the Gap: Combining Genomics and Transcriptomics Approaches to Understand Stylosanthes scabra, an Orphan Legume from the Brazilian Caatinga.</title>
        <authorList>
            <person name="Ferreira-Neto J.R.C."/>
            <person name="da Silva M.D."/>
            <person name="Binneck E."/>
            <person name="de Melo N.F."/>
            <person name="da Silva R.H."/>
            <person name="de Melo A.L.T.M."/>
            <person name="Pandolfi V."/>
            <person name="Bustamante F.O."/>
            <person name="Brasileiro-Vidal A.C."/>
            <person name="Benko-Iseppon A.M."/>
        </authorList>
    </citation>
    <scope>NUCLEOTIDE SEQUENCE [LARGE SCALE GENOMIC DNA]</scope>
    <source>
        <tissue evidence="2">Leaves</tissue>
    </source>
</reference>
<keyword evidence="3" id="KW-1185">Reference proteome</keyword>
<feature type="region of interest" description="Disordered" evidence="1">
    <location>
        <begin position="76"/>
        <end position="99"/>
    </location>
</feature>
<protein>
    <submittedName>
        <fullName evidence="2">Uncharacterized protein</fullName>
    </submittedName>
</protein>
<gene>
    <name evidence="2" type="ORF">PIB30_106773</name>
</gene>
<organism evidence="2 3">
    <name type="scientific">Stylosanthes scabra</name>
    <dbReference type="NCBI Taxonomy" id="79078"/>
    <lineage>
        <taxon>Eukaryota</taxon>
        <taxon>Viridiplantae</taxon>
        <taxon>Streptophyta</taxon>
        <taxon>Embryophyta</taxon>
        <taxon>Tracheophyta</taxon>
        <taxon>Spermatophyta</taxon>
        <taxon>Magnoliopsida</taxon>
        <taxon>eudicotyledons</taxon>
        <taxon>Gunneridae</taxon>
        <taxon>Pentapetalae</taxon>
        <taxon>rosids</taxon>
        <taxon>fabids</taxon>
        <taxon>Fabales</taxon>
        <taxon>Fabaceae</taxon>
        <taxon>Papilionoideae</taxon>
        <taxon>50 kb inversion clade</taxon>
        <taxon>dalbergioids sensu lato</taxon>
        <taxon>Dalbergieae</taxon>
        <taxon>Pterocarpus clade</taxon>
        <taxon>Stylosanthes</taxon>
    </lineage>
</organism>
<feature type="non-terminal residue" evidence="2">
    <location>
        <position position="1"/>
    </location>
</feature>
<evidence type="ECO:0000313" key="2">
    <source>
        <dbReference type="EMBL" id="MED6226749.1"/>
    </source>
</evidence>
<comment type="caution">
    <text evidence="2">The sequence shown here is derived from an EMBL/GenBank/DDBJ whole genome shotgun (WGS) entry which is preliminary data.</text>
</comment>
<evidence type="ECO:0000256" key="1">
    <source>
        <dbReference type="SAM" id="MobiDB-lite"/>
    </source>
</evidence>
<dbReference type="Proteomes" id="UP001341840">
    <property type="component" value="Unassembled WGS sequence"/>
</dbReference>
<sequence length="114" mass="12717">ELEVSEGERLSALARMAEVEAAAKVQAAELESCQETGEMVQETFDILMDQVRHLHPAIDFSMITLDTRWDPKARRIYNPKAEAQEQAGPEAEKRPDPEVGVQAAEDIQEVLLEA</sequence>
<accession>A0ABU6ZXQ8</accession>
<proteinExistence type="predicted"/>
<dbReference type="EMBL" id="JASCZI010276181">
    <property type="protein sequence ID" value="MED6226749.1"/>
    <property type="molecule type" value="Genomic_DNA"/>
</dbReference>
<evidence type="ECO:0000313" key="3">
    <source>
        <dbReference type="Proteomes" id="UP001341840"/>
    </source>
</evidence>